<reference evidence="2" key="1">
    <citation type="journal article" date="2021" name="J Fungi (Basel)">
        <title>Virulence traits and population genomics of the black yeast Aureobasidium melanogenum.</title>
        <authorList>
            <person name="Cernosa A."/>
            <person name="Sun X."/>
            <person name="Gostincar C."/>
            <person name="Fang C."/>
            <person name="Gunde-Cimerman N."/>
            <person name="Song Z."/>
        </authorList>
    </citation>
    <scope>NUCLEOTIDE SEQUENCE</scope>
    <source>
        <strain evidence="2">EXF-8016</strain>
    </source>
</reference>
<gene>
    <name evidence="2" type="ORF">KCV03_g171</name>
</gene>
<proteinExistence type="predicted"/>
<organism evidence="2 3">
    <name type="scientific">Aureobasidium melanogenum</name>
    <name type="common">Aureobasidium pullulans var. melanogenum</name>
    <dbReference type="NCBI Taxonomy" id="46634"/>
    <lineage>
        <taxon>Eukaryota</taxon>
        <taxon>Fungi</taxon>
        <taxon>Dikarya</taxon>
        <taxon>Ascomycota</taxon>
        <taxon>Pezizomycotina</taxon>
        <taxon>Dothideomycetes</taxon>
        <taxon>Dothideomycetidae</taxon>
        <taxon>Dothideales</taxon>
        <taxon>Saccotheciaceae</taxon>
        <taxon>Aureobasidium</taxon>
    </lineage>
</organism>
<protein>
    <submittedName>
        <fullName evidence="2">Udp-Galactopyranose mutase in complex with Udp</fullName>
    </submittedName>
</protein>
<name>A0A9P8GRN0_AURME</name>
<dbReference type="AlphaFoldDB" id="A0A9P8GRN0"/>
<evidence type="ECO:0000256" key="1">
    <source>
        <dbReference type="SAM" id="SignalP"/>
    </source>
</evidence>
<keyword evidence="1" id="KW-0732">Signal</keyword>
<sequence length="467" mass="48201">MGISIFFSSILCLRLEGLAVVANTPHALEVLSTIDKSALVVGTRVNKVGVEERKLDGAVDNSINSLNTLHERVVLVTNLVTPSTEATTRVDVHVLKLGKELLKDTLTLERRSRVTVIELAVVGRDNLVLGLEHLSVDKTLDTVLEEVVSVNRLHGRLRNLEHDAPVRTLVQTSALRSGAVGKLHGGQLLGSNGLVVRRVVGEDGGAVEGAVVLGEVKPALVADALGAVTADTNTDNVGAAVEETLGELVKVVVAHGLGEEVDRHGRDELAVLDGGTILESNGVGIGVNLGDSGVRAVHGLLLGKSVGDGNPDTTSTTLGREAESGIGAPVAGSLVQDDVLGDSLEVGSSDTLTEPLALHLGGGNGPDLVVVGTHEEVGNTLTHHSDDPLVKVLGLGVGDSGLHGGINHAVNALDLLFLGKHGDVVLEGVGDPLLLAANVGYSLSSKYFAGSMPFCRSQASYSRSPQG</sequence>
<evidence type="ECO:0000313" key="3">
    <source>
        <dbReference type="Proteomes" id="UP000767238"/>
    </source>
</evidence>
<reference evidence="2" key="2">
    <citation type="submission" date="2021-08" db="EMBL/GenBank/DDBJ databases">
        <authorList>
            <person name="Gostincar C."/>
            <person name="Sun X."/>
            <person name="Song Z."/>
            <person name="Gunde-Cimerman N."/>
        </authorList>
    </citation>
    <scope>NUCLEOTIDE SEQUENCE</scope>
    <source>
        <strain evidence="2">EXF-8016</strain>
    </source>
</reference>
<accession>A0A9P8GRN0</accession>
<feature type="signal peptide" evidence="1">
    <location>
        <begin position="1"/>
        <end position="19"/>
    </location>
</feature>
<comment type="caution">
    <text evidence="2">The sequence shown here is derived from an EMBL/GenBank/DDBJ whole genome shotgun (WGS) entry which is preliminary data.</text>
</comment>
<feature type="chain" id="PRO_5040112328" evidence="1">
    <location>
        <begin position="20"/>
        <end position="467"/>
    </location>
</feature>
<dbReference type="EMBL" id="JAHFYH010000001">
    <property type="protein sequence ID" value="KAH0237963.1"/>
    <property type="molecule type" value="Genomic_DNA"/>
</dbReference>
<dbReference type="Proteomes" id="UP000767238">
    <property type="component" value="Unassembled WGS sequence"/>
</dbReference>
<feature type="non-terminal residue" evidence="2">
    <location>
        <position position="467"/>
    </location>
</feature>
<evidence type="ECO:0000313" key="2">
    <source>
        <dbReference type="EMBL" id="KAH0237963.1"/>
    </source>
</evidence>